<dbReference type="SUPFAM" id="SSF46689">
    <property type="entry name" value="Homeodomain-like"/>
    <property type="match status" value="1"/>
</dbReference>
<keyword evidence="6" id="KW-0539">Nucleus</keyword>
<dbReference type="SMART" id="SM00448">
    <property type="entry name" value="REC"/>
    <property type="match status" value="1"/>
</dbReference>
<dbReference type="Pfam" id="PF00072">
    <property type="entry name" value="Response_reg"/>
    <property type="match status" value="1"/>
</dbReference>
<evidence type="ECO:0000256" key="5">
    <source>
        <dbReference type="ARBA" id="ARBA00023163"/>
    </source>
</evidence>
<dbReference type="GO" id="GO:0005634">
    <property type="term" value="C:nucleus"/>
    <property type="evidence" value="ECO:0007669"/>
    <property type="project" value="UniProtKB-SubCell"/>
</dbReference>
<feature type="region of interest" description="Disordered" evidence="9">
    <location>
        <begin position="311"/>
        <end position="336"/>
    </location>
</feature>
<dbReference type="CDD" id="cd17584">
    <property type="entry name" value="REC_typeB_ARR-like"/>
    <property type="match status" value="1"/>
</dbReference>
<keyword evidence="3" id="KW-0805">Transcription regulation</keyword>
<dbReference type="FunFam" id="1.10.10.60:FF:000007">
    <property type="entry name" value="Two-component response regulator"/>
    <property type="match status" value="1"/>
</dbReference>
<keyword evidence="5" id="KW-0804">Transcription</keyword>
<keyword evidence="12" id="KW-1185">Reference proteome</keyword>
<dbReference type="STRING" id="81972.D7KE14"/>
<evidence type="ECO:0000256" key="7">
    <source>
        <dbReference type="ARBA" id="ARBA00061767"/>
    </source>
</evidence>
<evidence type="ECO:0000256" key="8">
    <source>
        <dbReference type="PROSITE-ProRule" id="PRU00169"/>
    </source>
</evidence>
<dbReference type="PANTHER" id="PTHR43874">
    <property type="entry name" value="TWO-COMPONENT RESPONSE REGULATOR"/>
    <property type="match status" value="1"/>
</dbReference>
<dbReference type="GO" id="GO:0009736">
    <property type="term" value="P:cytokinin-activated signaling pathway"/>
    <property type="evidence" value="ECO:0007669"/>
    <property type="project" value="InterPro"/>
</dbReference>
<evidence type="ECO:0000313" key="11">
    <source>
        <dbReference type="EMBL" id="EFH67739.1"/>
    </source>
</evidence>
<protein>
    <recommendedName>
        <fullName evidence="10">Response regulatory domain-containing protein</fullName>
    </recommendedName>
</protein>
<feature type="domain" description="Response regulatory" evidence="10">
    <location>
        <begin position="35"/>
        <end position="150"/>
    </location>
</feature>
<keyword evidence="8" id="KW-0597">Phosphoprotein</keyword>
<dbReference type="InterPro" id="IPR045279">
    <property type="entry name" value="ARR-like"/>
</dbReference>
<dbReference type="PROSITE" id="PS50110">
    <property type="entry name" value="RESPONSE_REGULATORY"/>
    <property type="match status" value="1"/>
</dbReference>
<dbReference type="GO" id="GO:0003677">
    <property type="term" value="F:DNA binding"/>
    <property type="evidence" value="ECO:0007669"/>
    <property type="project" value="UniProtKB-KW"/>
</dbReference>
<name>D7KE14_ARALL</name>
<dbReference type="PANTHER" id="PTHR43874:SF98">
    <property type="entry name" value="TWO-COMPONENT RESPONSE REGULATOR ARR19-RELATED"/>
    <property type="match status" value="1"/>
</dbReference>
<feature type="modified residue" description="4-aspartylphosphate" evidence="8">
    <location>
        <position position="86"/>
    </location>
</feature>
<evidence type="ECO:0000256" key="6">
    <source>
        <dbReference type="ARBA" id="ARBA00023242"/>
    </source>
</evidence>
<dbReference type="InterPro" id="IPR009057">
    <property type="entry name" value="Homeodomain-like_sf"/>
</dbReference>
<dbReference type="HOGENOM" id="CLU_540101_0_0_1"/>
<keyword evidence="2" id="KW-0902">Two-component regulatory system</keyword>
<accession>D7KE14</accession>
<evidence type="ECO:0000256" key="2">
    <source>
        <dbReference type="ARBA" id="ARBA00023012"/>
    </source>
</evidence>
<evidence type="ECO:0000256" key="1">
    <source>
        <dbReference type="ARBA" id="ARBA00004123"/>
    </source>
</evidence>
<dbReference type="Gene3D" id="1.10.10.60">
    <property type="entry name" value="Homeodomain-like"/>
    <property type="match status" value="1"/>
</dbReference>
<dbReference type="Gramene" id="fgenesh2_kg.1__4015__AT1G49190.1">
    <property type="protein sequence ID" value="fgenesh2_kg.1__4015__AT1G49190.1"/>
    <property type="gene ID" value="fgenesh2_kg.1__4015__AT1G49190.1"/>
</dbReference>
<comment type="subunit">
    <text evidence="7">Binds the target DNA as a monomer.</text>
</comment>
<dbReference type="NCBIfam" id="TIGR01557">
    <property type="entry name" value="myb_SHAQKYF"/>
    <property type="match status" value="1"/>
</dbReference>
<gene>
    <name evidence="11" type="ORF">ARALYDRAFT_474061</name>
</gene>
<dbReference type="InterPro" id="IPR006447">
    <property type="entry name" value="Myb_dom_plants"/>
</dbReference>
<dbReference type="Proteomes" id="UP000008694">
    <property type="component" value="Unassembled WGS sequence"/>
</dbReference>
<comment type="subcellular location">
    <subcellularLocation>
        <location evidence="1">Nucleus</location>
    </subcellularLocation>
</comment>
<proteinExistence type="predicted"/>
<dbReference type="Gene3D" id="3.40.50.2300">
    <property type="match status" value="1"/>
</dbReference>
<evidence type="ECO:0000256" key="9">
    <source>
        <dbReference type="SAM" id="MobiDB-lite"/>
    </source>
</evidence>
<evidence type="ECO:0000259" key="10">
    <source>
        <dbReference type="PROSITE" id="PS50110"/>
    </source>
</evidence>
<sequence>MLVGKISGYEDNTRSLERETSEITSLLSQFPGNTNVLVVDTNFTTLLNMKQIMKQYAYQVTIETDAEKALAYLTSCKHEINIVIWDFHMPGIDGLQALKSIGSKMDLPVVIMSDDNQTESVMKATINGACDYVVKPVKEEVIANIWQHIVRKILMSKPDVVPPVQSDLAQSDGLDQGQDKADFKIVDEEPNINEKPLITRTEEIQPVQSDLVQVDEVGQLNDYSKIMNQDNMFNKAATKPRLTWTGVIQPVQSDLVQVNKFDQLNDYSQIMNQDNMFNKAAKKPRLTWTDVFQPVQSYLVQTAGLDRDYHDSITINGGNGRQNTEKKEAKKPRKPRMTWTEDLHQKFLEAIEIVGGIEKANPKVLLDCLLEMKVEGITRSNVASHLQKHRINLEENQIPEETQEDGWSTAYNRPAPSLQGSDNVNTTISPYLMNGRAVNQIQQNQYQNGYLTMNNNQVITNPLPPLPYLDHQILHQHQQQQYPSSPQFNYLMSNEEPQQASGIYATDLELTYPSLPYDPQEHLIKGYNYN</sequence>
<evidence type="ECO:0000256" key="4">
    <source>
        <dbReference type="ARBA" id="ARBA00023125"/>
    </source>
</evidence>
<evidence type="ECO:0000256" key="3">
    <source>
        <dbReference type="ARBA" id="ARBA00023015"/>
    </source>
</evidence>
<dbReference type="FunFam" id="3.40.50.2300:FF:000206">
    <property type="entry name" value="Two-component response regulator-like APRR2"/>
    <property type="match status" value="1"/>
</dbReference>
<evidence type="ECO:0000313" key="12">
    <source>
        <dbReference type="Proteomes" id="UP000008694"/>
    </source>
</evidence>
<dbReference type="InterPro" id="IPR001789">
    <property type="entry name" value="Sig_transdc_resp-reg_receiver"/>
</dbReference>
<dbReference type="AlphaFoldDB" id="D7KE14"/>
<keyword evidence="4" id="KW-0238">DNA-binding</keyword>
<organism evidence="12">
    <name type="scientific">Arabidopsis lyrata subsp. lyrata</name>
    <name type="common">Lyre-leaved rock-cress</name>
    <dbReference type="NCBI Taxonomy" id="81972"/>
    <lineage>
        <taxon>Eukaryota</taxon>
        <taxon>Viridiplantae</taxon>
        <taxon>Streptophyta</taxon>
        <taxon>Embryophyta</taxon>
        <taxon>Tracheophyta</taxon>
        <taxon>Spermatophyta</taxon>
        <taxon>Magnoliopsida</taxon>
        <taxon>eudicotyledons</taxon>
        <taxon>Gunneridae</taxon>
        <taxon>Pentapetalae</taxon>
        <taxon>rosids</taxon>
        <taxon>malvids</taxon>
        <taxon>Brassicales</taxon>
        <taxon>Brassicaceae</taxon>
        <taxon>Camelineae</taxon>
        <taxon>Arabidopsis</taxon>
    </lineage>
</organism>
<dbReference type="eggNOG" id="KOG1601">
    <property type="taxonomic scope" value="Eukaryota"/>
</dbReference>
<dbReference type="GO" id="GO:0000160">
    <property type="term" value="P:phosphorelay signal transduction system"/>
    <property type="evidence" value="ECO:0007669"/>
    <property type="project" value="UniProtKB-KW"/>
</dbReference>
<dbReference type="EMBL" id="GL348713">
    <property type="protein sequence ID" value="EFH67739.1"/>
    <property type="molecule type" value="Genomic_DNA"/>
</dbReference>
<dbReference type="InterPro" id="IPR011006">
    <property type="entry name" value="CheY-like_superfamily"/>
</dbReference>
<dbReference type="SUPFAM" id="SSF52172">
    <property type="entry name" value="CheY-like"/>
    <property type="match status" value="1"/>
</dbReference>
<reference evidence="12" key="1">
    <citation type="journal article" date="2011" name="Nat. Genet.">
        <title>The Arabidopsis lyrata genome sequence and the basis of rapid genome size change.</title>
        <authorList>
            <person name="Hu T.T."/>
            <person name="Pattyn P."/>
            <person name="Bakker E.G."/>
            <person name="Cao J."/>
            <person name="Cheng J.-F."/>
            <person name="Clark R.M."/>
            <person name="Fahlgren N."/>
            <person name="Fawcett J.A."/>
            <person name="Grimwood J."/>
            <person name="Gundlach H."/>
            <person name="Haberer G."/>
            <person name="Hollister J.D."/>
            <person name="Ossowski S."/>
            <person name="Ottilar R.P."/>
            <person name="Salamov A.A."/>
            <person name="Schneeberger K."/>
            <person name="Spannagl M."/>
            <person name="Wang X."/>
            <person name="Yang L."/>
            <person name="Nasrallah M.E."/>
            <person name="Bergelson J."/>
            <person name="Carrington J.C."/>
            <person name="Gaut B.S."/>
            <person name="Schmutz J."/>
            <person name="Mayer K.F.X."/>
            <person name="Van de Peer Y."/>
            <person name="Grigoriev I.V."/>
            <person name="Nordborg M."/>
            <person name="Weigel D."/>
            <person name="Guo Y.-L."/>
        </authorList>
    </citation>
    <scope>NUCLEOTIDE SEQUENCE [LARGE SCALE GENOMIC DNA]</scope>
    <source>
        <strain evidence="12">cv. MN47</strain>
    </source>
</reference>